<dbReference type="GO" id="GO:0000976">
    <property type="term" value="F:transcription cis-regulatory region binding"/>
    <property type="evidence" value="ECO:0007669"/>
    <property type="project" value="TreeGrafter"/>
</dbReference>
<dbReference type="GO" id="GO:0008270">
    <property type="term" value="F:zinc ion binding"/>
    <property type="evidence" value="ECO:0007669"/>
    <property type="project" value="TreeGrafter"/>
</dbReference>
<evidence type="ECO:0000256" key="2">
    <source>
        <dbReference type="PIRSR" id="PIRSR602481-2"/>
    </source>
</evidence>
<comment type="cofactor">
    <cofactor evidence="1">
        <name>Zn(2+)</name>
        <dbReference type="ChEBI" id="CHEBI:29105"/>
    </cofactor>
    <text evidence="1">Binds 1 zinc ion per subunit.</text>
</comment>
<dbReference type="SUPFAM" id="SSF46785">
    <property type="entry name" value="Winged helix' DNA-binding domain"/>
    <property type="match status" value="1"/>
</dbReference>
<name>A0A6P0USC1_9FLAO</name>
<gene>
    <name evidence="3" type="ORF">GWK08_15635</name>
</gene>
<sequence>MIRRKTKKVETLINLFEQKNEALSVVDLTNRLSTQMNKTTVYRILDRLEQSGVVHSFNDSNGLRWYAKCNGCSATKHTDTHPHFQCTDCGTIECLSMEIPVPSISNRQINSVEIMLKGTCERCIS</sequence>
<proteinExistence type="predicted"/>
<evidence type="ECO:0000313" key="4">
    <source>
        <dbReference type="Proteomes" id="UP000468581"/>
    </source>
</evidence>
<organism evidence="3 4">
    <name type="scientific">Leptobacterium flavescens</name>
    <dbReference type="NCBI Taxonomy" id="472055"/>
    <lineage>
        <taxon>Bacteria</taxon>
        <taxon>Pseudomonadati</taxon>
        <taxon>Bacteroidota</taxon>
        <taxon>Flavobacteriia</taxon>
        <taxon>Flavobacteriales</taxon>
        <taxon>Flavobacteriaceae</taxon>
        <taxon>Leptobacterium</taxon>
    </lineage>
</organism>
<comment type="cofactor">
    <cofactor evidence="2">
        <name>Mn(2+)</name>
        <dbReference type="ChEBI" id="CHEBI:29035"/>
    </cofactor>
    <cofactor evidence="2">
        <name>Fe(2+)</name>
        <dbReference type="ChEBI" id="CHEBI:29033"/>
    </cofactor>
    <text evidence="2">Binds 1 Mn(2+) or Fe(2+) ion per subunit.</text>
</comment>
<keyword evidence="4" id="KW-1185">Reference proteome</keyword>
<comment type="caution">
    <text evidence="3">The sequence shown here is derived from an EMBL/GenBank/DDBJ whole genome shotgun (WGS) entry which is preliminary data.</text>
</comment>
<keyword evidence="1" id="KW-0479">Metal-binding</keyword>
<dbReference type="InterPro" id="IPR036388">
    <property type="entry name" value="WH-like_DNA-bd_sf"/>
</dbReference>
<dbReference type="PANTHER" id="PTHR33202">
    <property type="entry name" value="ZINC UPTAKE REGULATION PROTEIN"/>
    <property type="match status" value="1"/>
</dbReference>
<feature type="binding site" evidence="1">
    <location>
        <position position="89"/>
    </location>
    <ligand>
        <name>Zn(2+)</name>
        <dbReference type="ChEBI" id="CHEBI:29105"/>
    </ligand>
</feature>
<dbReference type="GO" id="GO:0003700">
    <property type="term" value="F:DNA-binding transcription factor activity"/>
    <property type="evidence" value="ECO:0007669"/>
    <property type="project" value="InterPro"/>
</dbReference>
<evidence type="ECO:0000313" key="3">
    <source>
        <dbReference type="EMBL" id="NER14888.1"/>
    </source>
</evidence>
<feature type="binding site" evidence="2">
    <location>
        <position position="98"/>
    </location>
    <ligand>
        <name>Fe cation</name>
        <dbReference type="ChEBI" id="CHEBI:24875"/>
    </ligand>
</feature>
<feature type="binding site" evidence="1">
    <location>
        <position position="123"/>
    </location>
    <ligand>
        <name>Zn(2+)</name>
        <dbReference type="ChEBI" id="CHEBI:29105"/>
    </ligand>
</feature>
<dbReference type="GO" id="GO:1900376">
    <property type="term" value="P:regulation of secondary metabolite biosynthetic process"/>
    <property type="evidence" value="ECO:0007669"/>
    <property type="project" value="TreeGrafter"/>
</dbReference>
<feature type="binding site" evidence="1">
    <location>
        <position position="86"/>
    </location>
    <ligand>
        <name>Zn(2+)</name>
        <dbReference type="ChEBI" id="CHEBI:29105"/>
    </ligand>
</feature>
<dbReference type="AlphaFoldDB" id="A0A6P0USC1"/>
<dbReference type="InterPro" id="IPR002481">
    <property type="entry name" value="FUR"/>
</dbReference>
<dbReference type="Proteomes" id="UP000468581">
    <property type="component" value="Unassembled WGS sequence"/>
</dbReference>
<reference evidence="3 4" key="1">
    <citation type="submission" date="2020-01" db="EMBL/GenBank/DDBJ databases">
        <title>Leptobacterium flavescens.</title>
        <authorList>
            <person name="Wang G."/>
        </authorList>
    </citation>
    <scope>NUCLEOTIDE SEQUENCE [LARGE SCALE GENOMIC DNA]</scope>
    <source>
        <strain evidence="3 4">KCTC 22160</strain>
    </source>
</reference>
<feature type="binding site" evidence="1">
    <location>
        <position position="120"/>
    </location>
    <ligand>
        <name>Zn(2+)</name>
        <dbReference type="ChEBI" id="CHEBI:29105"/>
    </ligand>
</feature>
<dbReference type="InterPro" id="IPR036390">
    <property type="entry name" value="WH_DNA-bd_sf"/>
</dbReference>
<dbReference type="PANTHER" id="PTHR33202:SF7">
    <property type="entry name" value="FERRIC UPTAKE REGULATION PROTEIN"/>
    <property type="match status" value="1"/>
</dbReference>
<keyword evidence="1" id="KW-0862">Zinc</keyword>
<dbReference type="Gene3D" id="1.10.10.10">
    <property type="entry name" value="Winged helix-like DNA-binding domain superfamily/Winged helix DNA-binding domain"/>
    <property type="match status" value="1"/>
</dbReference>
<evidence type="ECO:0000256" key="1">
    <source>
        <dbReference type="PIRSR" id="PIRSR602481-1"/>
    </source>
</evidence>
<keyword evidence="2" id="KW-0408">Iron</keyword>
<protein>
    <submittedName>
        <fullName evidence="3">Transcriptional regulator</fullName>
    </submittedName>
</protein>
<dbReference type="EMBL" id="JAABOO010000003">
    <property type="protein sequence ID" value="NER14888.1"/>
    <property type="molecule type" value="Genomic_DNA"/>
</dbReference>
<dbReference type="Pfam" id="PF01475">
    <property type="entry name" value="FUR"/>
    <property type="match status" value="1"/>
</dbReference>
<dbReference type="RefSeq" id="WP_163608165.1">
    <property type="nucleotide sequence ID" value="NZ_JAABOO010000003.1"/>
</dbReference>
<dbReference type="GO" id="GO:0045892">
    <property type="term" value="P:negative regulation of DNA-templated transcription"/>
    <property type="evidence" value="ECO:0007669"/>
    <property type="project" value="TreeGrafter"/>
</dbReference>
<accession>A0A6P0USC1</accession>